<dbReference type="Pfam" id="PF01678">
    <property type="entry name" value="DAP_epimerase"/>
    <property type="match status" value="2"/>
</dbReference>
<dbReference type="EMBL" id="UINC01057771">
    <property type="protein sequence ID" value="SVB79297.1"/>
    <property type="molecule type" value="Genomic_DNA"/>
</dbReference>
<evidence type="ECO:0000256" key="3">
    <source>
        <dbReference type="ARBA" id="ARBA00013080"/>
    </source>
</evidence>
<dbReference type="AlphaFoldDB" id="A0A382GX72"/>
<dbReference type="GO" id="GO:0008837">
    <property type="term" value="F:diaminopimelate epimerase activity"/>
    <property type="evidence" value="ECO:0007669"/>
    <property type="project" value="UniProtKB-EC"/>
</dbReference>
<accession>A0A382GX72</accession>
<evidence type="ECO:0000256" key="7">
    <source>
        <dbReference type="ARBA" id="ARBA00051712"/>
    </source>
</evidence>
<evidence type="ECO:0000313" key="8">
    <source>
        <dbReference type="EMBL" id="SVB79297.1"/>
    </source>
</evidence>
<dbReference type="UniPathway" id="UPA00034">
    <property type="reaction ID" value="UER00025"/>
</dbReference>
<evidence type="ECO:0000256" key="1">
    <source>
        <dbReference type="ARBA" id="ARBA00005196"/>
    </source>
</evidence>
<dbReference type="PANTHER" id="PTHR31689">
    <property type="entry name" value="DIAMINOPIMELATE EPIMERASE, CHLOROPLASTIC"/>
    <property type="match status" value="1"/>
</dbReference>
<organism evidence="8">
    <name type="scientific">marine metagenome</name>
    <dbReference type="NCBI Taxonomy" id="408172"/>
    <lineage>
        <taxon>unclassified sequences</taxon>
        <taxon>metagenomes</taxon>
        <taxon>ecological metagenomes</taxon>
    </lineage>
</organism>
<evidence type="ECO:0000256" key="6">
    <source>
        <dbReference type="ARBA" id="ARBA00023235"/>
    </source>
</evidence>
<comment type="catalytic activity">
    <reaction evidence="7">
        <text>(2S,6S)-2,6-diaminopimelate = meso-2,6-diaminopimelate</text>
        <dbReference type="Rhea" id="RHEA:15393"/>
        <dbReference type="ChEBI" id="CHEBI:57609"/>
        <dbReference type="ChEBI" id="CHEBI:57791"/>
        <dbReference type="EC" id="5.1.1.7"/>
    </reaction>
</comment>
<dbReference type="NCBIfam" id="TIGR00652">
    <property type="entry name" value="DapF"/>
    <property type="match status" value="1"/>
</dbReference>
<dbReference type="HAMAP" id="MF_00197">
    <property type="entry name" value="DAP_epimerase"/>
    <property type="match status" value="1"/>
</dbReference>
<reference evidence="8" key="1">
    <citation type="submission" date="2018-05" db="EMBL/GenBank/DDBJ databases">
        <authorList>
            <person name="Lanie J.A."/>
            <person name="Ng W.-L."/>
            <person name="Kazmierczak K.M."/>
            <person name="Andrzejewski T.M."/>
            <person name="Davidsen T.M."/>
            <person name="Wayne K.J."/>
            <person name="Tettelin H."/>
            <person name="Glass J.I."/>
            <person name="Rusch D."/>
            <person name="Podicherti R."/>
            <person name="Tsui H.-C.T."/>
            <person name="Winkler M.E."/>
        </authorList>
    </citation>
    <scope>NUCLEOTIDE SEQUENCE</scope>
</reference>
<dbReference type="PROSITE" id="PS01326">
    <property type="entry name" value="DAP_EPIMERASE"/>
    <property type="match status" value="1"/>
</dbReference>
<gene>
    <name evidence="8" type="ORF">METZ01_LOCUS232151</name>
</gene>
<keyword evidence="5" id="KW-0457">Lysine biosynthesis</keyword>
<dbReference type="SUPFAM" id="SSF54506">
    <property type="entry name" value="Diaminopimelate epimerase-like"/>
    <property type="match status" value="2"/>
</dbReference>
<dbReference type="InterPro" id="IPR001653">
    <property type="entry name" value="DAP_epimerase_DapF"/>
</dbReference>
<dbReference type="Gene3D" id="3.10.310.10">
    <property type="entry name" value="Diaminopimelate Epimerase, Chain A, domain 1"/>
    <property type="match status" value="2"/>
</dbReference>
<evidence type="ECO:0000256" key="2">
    <source>
        <dbReference type="ARBA" id="ARBA00010219"/>
    </source>
</evidence>
<comment type="pathway">
    <text evidence="1">Amino-acid biosynthesis; L-lysine biosynthesis via DAP pathway; DL-2,6-diaminopimelate from LL-2,6-diaminopimelate: step 1/1.</text>
</comment>
<comment type="similarity">
    <text evidence="2">Belongs to the diaminopimelate epimerase family.</text>
</comment>
<dbReference type="PANTHER" id="PTHR31689:SF0">
    <property type="entry name" value="DIAMINOPIMELATE EPIMERASE"/>
    <property type="match status" value="1"/>
</dbReference>
<evidence type="ECO:0000256" key="5">
    <source>
        <dbReference type="ARBA" id="ARBA00023154"/>
    </source>
</evidence>
<keyword evidence="4" id="KW-0028">Amino-acid biosynthesis</keyword>
<protein>
    <recommendedName>
        <fullName evidence="3">diaminopimelate epimerase</fullName>
        <ecNumber evidence="3">5.1.1.7</ecNumber>
    </recommendedName>
</protein>
<dbReference type="InterPro" id="IPR018510">
    <property type="entry name" value="DAP_epimerase_AS"/>
</dbReference>
<dbReference type="GO" id="GO:0009089">
    <property type="term" value="P:lysine biosynthetic process via diaminopimelate"/>
    <property type="evidence" value="ECO:0007669"/>
    <property type="project" value="UniProtKB-UniPathway"/>
</dbReference>
<evidence type="ECO:0000256" key="4">
    <source>
        <dbReference type="ARBA" id="ARBA00022605"/>
    </source>
</evidence>
<dbReference type="GO" id="GO:0005829">
    <property type="term" value="C:cytosol"/>
    <property type="evidence" value="ECO:0007669"/>
    <property type="project" value="TreeGrafter"/>
</dbReference>
<proteinExistence type="inferred from homology"/>
<keyword evidence="6" id="KW-0413">Isomerase</keyword>
<name>A0A382GX72_9ZZZZ</name>
<sequence>MSIFFAKMSGSGNDFIVIDNRESVIETSAKRDFVRKICIPKISVGADGVIFIESSEKVDFKWDFYNADGSSAEMCGNGGRCVARFAYKKKIALEKMSFETTAGIVKAEVKGDCVRIKLTPPDYLQRNVDIDLNDKTFRVDCLNTGVPHAIVYTEDIVNEDICGVGRGIRLHSKFSPAGTNVDFVQKQGEDELLVRTYERGVEDETLACGTGVVASALLASRAGMVQPPVRVKTQGGEVLVVDFDATNGDEKFGDVFLEGSVKLVFEGTLLEI</sequence>
<dbReference type="EC" id="5.1.1.7" evidence="3"/>